<evidence type="ECO:0000256" key="2">
    <source>
        <dbReference type="ARBA" id="ARBA00022448"/>
    </source>
</evidence>
<feature type="transmembrane region" description="Helical" evidence="7">
    <location>
        <begin position="49"/>
        <end position="71"/>
    </location>
</feature>
<dbReference type="EMBL" id="JAGZCZ010000013">
    <property type="protein sequence ID" value="MBS5520521.1"/>
    <property type="molecule type" value="Genomic_DNA"/>
</dbReference>
<sequence>MTTQAIITVAVFLFTMIALIKQFIHPILLGALIPCILVTAKIIPGGSAFMQFANTTVVFFLGLTVIGEALFKSGLADYIGGKIIGFLGKTEKGLIVGTGIVAGGLSAFLNDTGSCACLMPIVGAMADKSGVSKSKLLMALAYFCSLGGTITLIGTTPHIVTNGILTNMSLRNFTFFEYAYIGIPLLIVGTIYMIFVGTKLLPDKEITIKGEGRKAQHNKKNMTIVGLIFVAVVIGMGINIIPPHVVGVIGAIAVVLTGCLDVKEAVSSFSTTTVFLVGGIFPLSTALVKTGAAKYFVDLLQPILSGLSPIILIGGITLIMLVLTQFLLNSSATVLMLPIAIMACQAGGINPLAGAMAVSVAASGVFTTPFGTGPNLLVWDAGGYTMKDYMRCGLPLMLLFWIVTTLLCYVLYL</sequence>
<evidence type="ECO:0000256" key="3">
    <source>
        <dbReference type="ARBA" id="ARBA00022692"/>
    </source>
</evidence>
<proteinExistence type="predicted"/>
<evidence type="ECO:0000256" key="4">
    <source>
        <dbReference type="ARBA" id="ARBA00022737"/>
    </source>
</evidence>
<name>A0A943I5E4_9FIRM</name>
<feature type="transmembrane region" description="Helical" evidence="7">
    <location>
        <begin position="222"/>
        <end position="238"/>
    </location>
</feature>
<reference evidence="9" key="1">
    <citation type="submission" date="2021-02" db="EMBL/GenBank/DDBJ databases">
        <title>Infant gut strain persistence is associated with maternal origin, phylogeny, and functional potential including surface adhesion and iron acquisition.</title>
        <authorList>
            <person name="Lou Y.C."/>
        </authorList>
    </citation>
    <scope>NUCLEOTIDE SEQUENCE</scope>
    <source>
        <strain evidence="9">L3_106_000M1_dasL3_106_000M1_concoct_15</strain>
    </source>
</reference>
<feature type="transmembrane region" description="Helical" evidence="7">
    <location>
        <begin position="23"/>
        <end position="43"/>
    </location>
</feature>
<keyword evidence="5 7" id="KW-1133">Transmembrane helix</keyword>
<gene>
    <name evidence="9" type="ORF">KHX13_09480</name>
</gene>
<evidence type="ECO:0000313" key="9">
    <source>
        <dbReference type="EMBL" id="MBS5520521.1"/>
    </source>
</evidence>
<keyword evidence="4" id="KW-0677">Repeat</keyword>
<keyword evidence="3 7" id="KW-0812">Transmembrane</keyword>
<evidence type="ECO:0000256" key="7">
    <source>
        <dbReference type="SAM" id="Phobius"/>
    </source>
</evidence>
<keyword evidence="2" id="KW-0813">Transport</keyword>
<comment type="subcellular location">
    <subcellularLocation>
        <location evidence="1">Membrane</location>
        <topology evidence="1">Multi-pass membrane protein</topology>
    </subcellularLocation>
</comment>
<dbReference type="CDD" id="cd01115">
    <property type="entry name" value="SLC13_permease"/>
    <property type="match status" value="1"/>
</dbReference>
<dbReference type="AlphaFoldDB" id="A0A943I5E4"/>
<evidence type="ECO:0000256" key="5">
    <source>
        <dbReference type="ARBA" id="ARBA00022989"/>
    </source>
</evidence>
<feature type="transmembrane region" description="Helical" evidence="7">
    <location>
        <begin position="136"/>
        <end position="159"/>
    </location>
</feature>
<feature type="transmembrane region" description="Helical" evidence="7">
    <location>
        <begin position="303"/>
        <end position="328"/>
    </location>
</feature>
<feature type="domain" description="Citrate transporter-like" evidence="8">
    <location>
        <begin position="17"/>
        <end position="358"/>
    </location>
</feature>
<dbReference type="Pfam" id="PF03600">
    <property type="entry name" value="CitMHS"/>
    <property type="match status" value="1"/>
</dbReference>
<dbReference type="Proteomes" id="UP000754226">
    <property type="component" value="Unassembled WGS sequence"/>
</dbReference>
<comment type="caution">
    <text evidence="9">The sequence shown here is derived from an EMBL/GenBank/DDBJ whole genome shotgun (WGS) entry which is preliminary data.</text>
</comment>
<dbReference type="PANTHER" id="PTHR43652:SF2">
    <property type="entry name" value="BASIC AMINO ACID ANTIPORTER YFCC-RELATED"/>
    <property type="match status" value="1"/>
</dbReference>
<dbReference type="InterPro" id="IPR004680">
    <property type="entry name" value="Cit_transptr-like_dom"/>
</dbReference>
<protein>
    <submittedName>
        <fullName evidence="9">SLC13/DASS family transporter</fullName>
    </submittedName>
</protein>
<dbReference type="GO" id="GO:0055085">
    <property type="term" value="P:transmembrane transport"/>
    <property type="evidence" value="ECO:0007669"/>
    <property type="project" value="InterPro"/>
</dbReference>
<feature type="transmembrane region" description="Helical" evidence="7">
    <location>
        <begin position="394"/>
        <end position="412"/>
    </location>
</feature>
<organism evidence="9 10">
    <name type="scientific">Acidaminococcus intestini</name>
    <dbReference type="NCBI Taxonomy" id="187327"/>
    <lineage>
        <taxon>Bacteria</taxon>
        <taxon>Bacillati</taxon>
        <taxon>Bacillota</taxon>
        <taxon>Negativicutes</taxon>
        <taxon>Acidaminococcales</taxon>
        <taxon>Acidaminococcaceae</taxon>
        <taxon>Acidaminococcus</taxon>
    </lineage>
</organism>
<dbReference type="PANTHER" id="PTHR43652">
    <property type="entry name" value="BASIC AMINO ACID ANTIPORTER YFCC-RELATED"/>
    <property type="match status" value="1"/>
</dbReference>
<dbReference type="GO" id="GO:0005886">
    <property type="term" value="C:plasma membrane"/>
    <property type="evidence" value="ECO:0007669"/>
    <property type="project" value="TreeGrafter"/>
</dbReference>
<feature type="transmembrane region" description="Helical" evidence="7">
    <location>
        <begin position="274"/>
        <end position="297"/>
    </location>
</feature>
<accession>A0A943I5E4</accession>
<keyword evidence="6 7" id="KW-0472">Membrane</keyword>
<evidence type="ECO:0000259" key="8">
    <source>
        <dbReference type="Pfam" id="PF03600"/>
    </source>
</evidence>
<feature type="transmembrane region" description="Helical" evidence="7">
    <location>
        <begin position="179"/>
        <end position="201"/>
    </location>
</feature>
<evidence type="ECO:0000313" key="10">
    <source>
        <dbReference type="Proteomes" id="UP000754226"/>
    </source>
</evidence>
<evidence type="ECO:0000256" key="6">
    <source>
        <dbReference type="ARBA" id="ARBA00023136"/>
    </source>
</evidence>
<evidence type="ECO:0000256" key="1">
    <source>
        <dbReference type="ARBA" id="ARBA00004141"/>
    </source>
</evidence>
<dbReference type="InterPro" id="IPR051679">
    <property type="entry name" value="DASS-Related_Transporters"/>
</dbReference>